<dbReference type="EMBL" id="JACMSC010000014">
    <property type="protein sequence ID" value="KAG6488850.1"/>
    <property type="molecule type" value="Genomic_DNA"/>
</dbReference>
<dbReference type="SMART" id="SM00768">
    <property type="entry name" value="X8"/>
    <property type="match status" value="1"/>
</dbReference>
<dbReference type="GO" id="GO:0009506">
    <property type="term" value="C:plasmodesma"/>
    <property type="evidence" value="ECO:0007669"/>
    <property type="project" value="UniProtKB-ARBA"/>
</dbReference>
<proteinExistence type="predicted"/>
<accession>A0A8J5KG74</accession>
<dbReference type="PANTHER" id="PTHR31044">
    <property type="entry name" value="BETA-1,3 GLUCANASE"/>
    <property type="match status" value="1"/>
</dbReference>
<evidence type="ECO:0000313" key="4">
    <source>
        <dbReference type="Proteomes" id="UP000734854"/>
    </source>
</evidence>
<reference evidence="3 4" key="1">
    <citation type="submission" date="2020-08" db="EMBL/GenBank/DDBJ databases">
        <title>Plant Genome Project.</title>
        <authorList>
            <person name="Zhang R.-G."/>
        </authorList>
    </citation>
    <scope>NUCLEOTIDE SEQUENCE [LARGE SCALE GENOMIC DNA]</scope>
    <source>
        <tissue evidence="3">Rhizome</tissue>
    </source>
</reference>
<dbReference type="Proteomes" id="UP000734854">
    <property type="component" value="Unassembled WGS sequence"/>
</dbReference>
<protein>
    <recommendedName>
        <fullName evidence="2">X8 domain-containing protein</fullName>
    </recommendedName>
</protein>
<gene>
    <name evidence="3" type="ORF">ZIOFF_050104</name>
</gene>
<feature type="domain" description="X8" evidence="2">
    <location>
        <begin position="6"/>
        <end position="90"/>
    </location>
</feature>
<evidence type="ECO:0000259" key="2">
    <source>
        <dbReference type="SMART" id="SM00768"/>
    </source>
</evidence>
<keyword evidence="1" id="KW-0732">Signal</keyword>
<sequence length="92" mass="10063">MAGKGPWCVAKPHTTREALQANIDYVCGFAGWVCNKIQKGAPCYSTSIVRQASYAMNAYFFVFGPKGIDCDFNGTARIVHVDPSYGNCEYPS</sequence>
<dbReference type="PANTHER" id="PTHR31044:SF52">
    <property type="entry name" value="OS01G0631500 PROTEIN"/>
    <property type="match status" value="1"/>
</dbReference>
<name>A0A8J5KG74_ZINOF</name>
<keyword evidence="4" id="KW-1185">Reference proteome</keyword>
<dbReference type="Pfam" id="PF07983">
    <property type="entry name" value="X8"/>
    <property type="match status" value="1"/>
</dbReference>
<dbReference type="InterPro" id="IPR012946">
    <property type="entry name" value="X8"/>
</dbReference>
<dbReference type="Gene3D" id="1.20.58.1040">
    <property type="match status" value="1"/>
</dbReference>
<evidence type="ECO:0000256" key="1">
    <source>
        <dbReference type="ARBA" id="ARBA00022729"/>
    </source>
</evidence>
<comment type="caution">
    <text evidence="3">The sequence shown here is derived from an EMBL/GenBank/DDBJ whole genome shotgun (WGS) entry which is preliminary data.</text>
</comment>
<dbReference type="InterPro" id="IPR044788">
    <property type="entry name" value="X8_dom_prot"/>
</dbReference>
<dbReference type="AlphaFoldDB" id="A0A8J5KG74"/>
<organism evidence="3 4">
    <name type="scientific">Zingiber officinale</name>
    <name type="common">Ginger</name>
    <name type="synonym">Amomum zingiber</name>
    <dbReference type="NCBI Taxonomy" id="94328"/>
    <lineage>
        <taxon>Eukaryota</taxon>
        <taxon>Viridiplantae</taxon>
        <taxon>Streptophyta</taxon>
        <taxon>Embryophyta</taxon>
        <taxon>Tracheophyta</taxon>
        <taxon>Spermatophyta</taxon>
        <taxon>Magnoliopsida</taxon>
        <taxon>Liliopsida</taxon>
        <taxon>Zingiberales</taxon>
        <taxon>Zingiberaceae</taxon>
        <taxon>Zingiber</taxon>
    </lineage>
</organism>
<evidence type="ECO:0000313" key="3">
    <source>
        <dbReference type="EMBL" id="KAG6488850.1"/>
    </source>
</evidence>